<feature type="region of interest" description="Disordered" evidence="1">
    <location>
        <begin position="15"/>
        <end position="71"/>
    </location>
</feature>
<feature type="compositionally biased region" description="Low complexity" evidence="1">
    <location>
        <begin position="51"/>
        <end position="71"/>
    </location>
</feature>
<evidence type="ECO:0000313" key="4">
    <source>
        <dbReference type="Proteomes" id="UP000054845"/>
    </source>
</evidence>
<keyword evidence="4" id="KW-1185">Reference proteome</keyword>
<accession>A0A0P1BK10</accession>
<feature type="transmembrane region" description="Helical" evidence="2">
    <location>
        <begin position="82"/>
        <end position="102"/>
    </location>
</feature>
<name>A0A0P1BK10_9BASI</name>
<dbReference type="AlphaFoldDB" id="A0A0P1BK10"/>
<keyword evidence="2" id="KW-1133">Transmembrane helix</keyword>
<protein>
    <submittedName>
        <fullName evidence="3">Uncharacterized protein</fullName>
    </submittedName>
</protein>
<dbReference type="Proteomes" id="UP000054845">
    <property type="component" value="Unassembled WGS sequence"/>
</dbReference>
<evidence type="ECO:0000256" key="1">
    <source>
        <dbReference type="SAM" id="MobiDB-lite"/>
    </source>
</evidence>
<reference evidence="3 4" key="1">
    <citation type="submission" date="2014-09" db="EMBL/GenBank/DDBJ databases">
        <authorList>
            <person name="Magalhaes I.L.F."/>
            <person name="Oliveira U."/>
            <person name="Santos F.R."/>
            <person name="Vidigal T.H.D.A."/>
            <person name="Brescovit A.D."/>
            <person name="Santos A.J."/>
        </authorList>
    </citation>
    <scope>NUCLEOTIDE SEQUENCE [LARGE SCALE GENOMIC DNA]</scope>
</reference>
<keyword evidence="2" id="KW-0812">Transmembrane</keyword>
<keyword evidence="2" id="KW-0472">Membrane</keyword>
<organism evidence="3 4">
    <name type="scientific">Ceraceosorus bombacis</name>
    <dbReference type="NCBI Taxonomy" id="401625"/>
    <lineage>
        <taxon>Eukaryota</taxon>
        <taxon>Fungi</taxon>
        <taxon>Dikarya</taxon>
        <taxon>Basidiomycota</taxon>
        <taxon>Ustilaginomycotina</taxon>
        <taxon>Exobasidiomycetes</taxon>
        <taxon>Ceraceosorales</taxon>
        <taxon>Ceraceosoraceae</taxon>
        <taxon>Ceraceosorus</taxon>
    </lineage>
</organism>
<proteinExistence type="predicted"/>
<evidence type="ECO:0000256" key="2">
    <source>
        <dbReference type="SAM" id="Phobius"/>
    </source>
</evidence>
<dbReference type="EMBL" id="CCYA01000278">
    <property type="protein sequence ID" value="CEH16070.1"/>
    <property type="molecule type" value="Genomic_DNA"/>
</dbReference>
<sequence>MRLENHLWLEARAPQIGDNPANVGGGDSASGPLPGELYSSIDASPEATGVADGDAAIPGATGIAPPTPTQQPEAATFKLNSFIPLFVIIALLVCFAIGGRIWGRMAMAIFPAA</sequence>
<evidence type="ECO:0000313" key="3">
    <source>
        <dbReference type="EMBL" id="CEH16070.1"/>
    </source>
</evidence>